<dbReference type="AlphaFoldDB" id="A0AAV4G196"/>
<evidence type="ECO:0000313" key="2">
    <source>
        <dbReference type="Proteomes" id="UP000762676"/>
    </source>
</evidence>
<name>A0AAV4G196_9GAST</name>
<protein>
    <submittedName>
        <fullName evidence="1">Uncharacterized protein</fullName>
    </submittedName>
</protein>
<dbReference type="Proteomes" id="UP000762676">
    <property type="component" value="Unassembled WGS sequence"/>
</dbReference>
<evidence type="ECO:0000313" key="1">
    <source>
        <dbReference type="EMBL" id="GFR78708.1"/>
    </source>
</evidence>
<reference evidence="1 2" key="1">
    <citation type="journal article" date="2021" name="Elife">
        <title>Chloroplast acquisition without the gene transfer in kleptoplastic sea slugs, Plakobranchus ocellatus.</title>
        <authorList>
            <person name="Maeda T."/>
            <person name="Takahashi S."/>
            <person name="Yoshida T."/>
            <person name="Shimamura S."/>
            <person name="Takaki Y."/>
            <person name="Nagai Y."/>
            <person name="Toyoda A."/>
            <person name="Suzuki Y."/>
            <person name="Arimoto A."/>
            <person name="Ishii H."/>
            <person name="Satoh N."/>
            <person name="Nishiyama T."/>
            <person name="Hasebe M."/>
            <person name="Maruyama T."/>
            <person name="Minagawa J."/>
            <person name="Obokata J."/>
            <person name="Shigenobu S."/>
        </authorList>
    </citation>
    <scope>NUCLEOTIDE SEQUENCE [LARGE SCALE GENOMIC DNA]</scope>
</reference>
<dbReference type="EMBL" id="BMAT01004710">
    <property type="protein sequence ID" value="GFR78708.1"/>
    <property type="molecule type" value="Genomic_DNA"/>
</dbReference>
<keyword evidence="2" id="KW-1185">Reference proteome</keyword>
<organism evidence="1 2">
    <name type="scientific">Elysia marginata</name>
    <dbReference type="NCBI Taxonomy" id="1093978"/>
    <lineage>
        <taxon>Eukaryota</taxon>
        <taxon>Metazoa</taxon>
        <taxon>Spiralia</taxon>
        <taxon>Lophotrochozoa</taxon>
        <taxon>Mollusca</taxon>
        <taxon>Gastropoda</taxon>
        <taxon>Heterobranchia</taxon>
        <taxon>Euthyneura</taxon>
        <taxon>Panpulmonata</taxon>
        <taxon>Sacoglossa</taxon>
        <taxon>Placobranchoidea</taxon>
        <taxon>Plakobranchidae</taxon>
        <taxon>Elysia</taxon>
    </lineage>
</organism>
<accession>A0AAV4G196</accession>
<proteinExistence type="predicted"/>
<comment type="caution">
    <text evidence="1">The sequence shown here is derived from an EMBL/GenBank/DDBJ whole genome shotgun (WGS) entry which is preliminary data.</text>
</comment>
<gene>
    <name evidence="1" type="ORF">ElyMa_002269700</name>
</gene>
<sequence>MNTETDIQKQILRQTSSKRHSDRHLEAGTQTSSNRLSDFLRLMLRQTNSNYEHYETDIQKQILRQTSSSRHSGRHIEAGTQTGLVIMGTQTDIQRQILRQADIKRQLLHALGQTHRRTRAGLRIIIFISAV</sequence>